<dbReference type="STRING" id="619300.G3AE50"/>
<dbReference type="PANTHER" id="PTHR39398">
    <property type="entry name" value="YALI0F14311P"/>
    <property type="match status" value="1"/>
</dbReference>
<proteinExistence type="predicted"/>
<dbReference type="EMBL" id="GL996499">
    <property type="protein sequence ID" value="EGW35584.1"/>
    <property type="molecule type" value="Genomic_DNA"/>
</dbReference>
<dbReference type="GeneID" id="18872616"/>
<feature type="region of interest" description="Disordered" evidence="1">
    <location>
        <begin position="1"/>
        <end position="55"/>
    </location>
</feature>
<accession>G3AE50</accession>
<reference evidence="2 3" key="1">
    <citation type="journal article" date="2011" name="Proc. Natl. Acad. Sci. U.S.A.">
        <title>Comparative genomics of xylose-fermenting fungi for enhanced biofuel production.</title>
        <authorList>
            <person name="Wohlbach D.J."/>
            <person name="Kuo A."/>
            <person name="Sato T.K."/>
            <person name="Potts K.M."/>
            <person name="Salamov A.A."/>
            <person name="LaButti K.M."/>
            <person name="Sun H."/>
            <person name="Clum A."/>
            <person name="Pangilinan J.L."/>
            <person name="Lindquist E.A."/>
            <person name="Lucas S."/>
            <person name="Lapidus A."/>
            <person name="Jin M."/>
            <person name="Gunawan C."/>
            <person name="Balan V."/>
            <person name="Dale B.E."/>
            <person name="Jeffries T.W."/>
            <person name="Zinkel R."/>
            <person name="Barry K.W."/>
            <person name="Grigoriev I.V."/>
            <person name="Gasch A.P."/>
        </authorList>
    </citation>
    <scope>NUCLEOTIDE SEQUENCE [LARGE SCALE GENOMIC DNA]</scope>
    <source>
        <strain evidence="3">NRRL Y-27907 / 11-Y1</strain>
    </source>
</reference>
<name>G3AE50_SPAPN</name>
<protein>
    <submittedName>
        <fullName evidence="2">Uncharacterized protein</fullName>
    </submittedName>
</protein>
<feature type="compositionally biased region" description="Basic and acidic residues" evidence="1">
    <location>
        <begin position="21"/>
        <end position="30"/>
    </location>
</feature>
<evidence type="ECO:0000313" key="3">
    <source>
        <dbReference type="Proteomes" id="UP000000709"/>
    </source>
</evidence>
<evidence type="ECO:0000313" key="2">
    <source>
        <dbReference type="EMBL" id="EGW35584.1"/>
    </source>
</evidence>
<dbReference type="HOGENOM" id="CLU_1639516_0_0_1"/>
<gene>
    <name evidence="2" type="ORF">SPAPADRAFT_58806</name>
</gene>
<dbReference type="PANTHER" id="PTHR39398:SF1">
    <property type="entry name" value="CSN8_PSMD8_EIF3K DOMAIN-CONTAINING PROTEIN"/>
    <property type="match status" value="1"/>
</dbReference>
<dbReference type="KEGG" id="spaa:SPAPADRAFT_58806"/>
<keyword evidence="3" id="KW-1185">Reference proteome</keyword>
<evidence type="ECO:0000256" key="1">
    <source>
        <dbReference type="SAM" id="MobiDB-lite"/>
    </source>
</evidence>
<organism evidence="3">
    <name type="scientific">Spathaspora passalidarum (strain NRRL Y-27907 / 11-Y1)</name>
    <dbReference type="NCBI Taxonomy" id="619300"/>
    <lineage>
        <taxon>Eukaryota</taxon>
        <taxon>Fungi</taxon>
        <taxon>Dikarya</taxon>
        <taxon>Ascomycota</taxon>
        <taxon>Saccharomycotina</taxon>
        <taxon>Pichiomycetes</taxon>
        <taxon>Debaryomycetaceae</taxon>
        <taxon>Spathaspora</taxon>
    </lineage>
</organism>
<feature type="non-terminal residue" evidence="2">
    <location>
        <position position="162"/>
    </location>
</feature>
<dbReference type="OrthoDB" id="2100128at2759"/>
<dbReference type="eggNOG" id="ENOG502RXZN">
    <property type="taxonomic scope" value="Eukaryota"/>
</dbReference>
<dbReference type="InParanoid" id="G3AE50"/>
<dbReference type="Proteomes" id="UP000000709">
    <property type="component" value="Unassembled WGS sequence"/>
</dbReference>
<dbReference type="RefSeq" id="XP_007372996.1">
    <property type="nucleotide sequence ID" value="XM_007372934.1"/>
</dbReference>
<sequence length="162" mass="18729">MTPPEYHKKYVPPNRRNNKKPQQDNKDNKREQRKARFANNSSSSSSQSSYGFVSRGEDNRLQQSAYDRERFFISIIGQFIQFNSQTQIGDIRSLINEGDLQTANAEVMTPPADKITMDSILLSIRKLREALLYTKPTPFHKKVFLFSLRLAAIVGHYQTYIP</sequence>
<dbReference type="AlphaFoldDB" id="G3AE50"/>